<keyword evidence="6 8" id="KW-0472">Membrane</keyword>
<keyword evidence="4 8" id="KW-0812">Transmembrane</keyword>
<evidence type="ECO:0000256" key="2">
    <source>
        <dbReference type="ARBA" id="ARBA00007965"/>
    </source>
</evidence>
<evidence type="ECO:0000256" key="8">
    <source>
        <dbReference type="SAM" id="Phobius"/>
    </source>
</evidence>
<feature type="transmembrane region" description="Helical" evidence="8">
    <location>
        <begin position="386"/>
        <end position="406"/>
    </location>
</feature>
<comment type="caution">
    <text evidence="9">The sequence shown here is derived from an EMBL/GenBank/DDBJ whole genome shotgun (WGS) entry which is preliminary data.</text>
</comment>
<dbReference type="Pfam" id="PF03004">
    <property type="entry name" value="Transposase_24"/>
    <property type="match status" value="1"/>
</dbReference>
<comment type="similarity">
    <text evidence="2">Belongs to the SLC29A/ENT transporter (TC 2.A.57) family.</text>
</comment>
<gene>
    <name evidence="9" type="ORF">ZIOFF_008341</name>
</gene>
<proteinExistence type="inferred from homology"/>
<keyword evidence="7" id="KW-0175">Coiled coil</keyword>
<keyword evidence="10" id="KW-1185">Reference proteome</keyword>
<dbReference type="InterPro" id="IPR002259">
    <property type="entry name" value="Eqnu_transpt"/>
</dbReference>
<evidence type="ECO:0000256" key="5">
    <source>
        <dbReference type="ARBA" id="ARBA00022989"/>
    </source>
</evidence>
<accession>A0A8J5I3A9</accession>
<keyword evidence="3" id="KW-0813">Transport</keyword>
<organism evidence="9 10">
    <name type="scientific">Zingiber officinale</name>
    <name type="common">Ginger</name>
    <name type="synonym">Amomum zingiber</name>
    <dbReference type="NCBI Taxonomy" id="94328"/>
    <lineage>
        <taxon>Eukaryota</taxon>
        <taxon>Viridiplantae</taxon>
        <taxon>Streptophyta</taxon>
        <taxon>Embryophyta</taxon>
        <taxon>Tracheophyta</taxon>
        <taxon>Spermatophyta</taxon>
        <taxon>Magnoliopsida</taxon>
        <taxon>Liliopsida</taxon>
        <taxon>Zingiberales</taxon>
        <taxon>Zingiberaceae</taxon>
        <taxon>Zingiber</taxon>
    </lineage>
</organism>
<name>A0A8J5I3A9_ZINOF</name>
<evidence type="ECO:0000256" key="7">
    <source>
        <dbReference type="SAM" id="Coils"/>
    </source>
</evidence>
<evidence type="ECO:0000256" key="4">
    <source>
        <dbReference type="ARBA" id="ARBA00022692"/>
    </source>
</evidence>
<evidence type="ECO:0000313" key="10">
    <source>
        <dbReference type="Proteomes" id="UP000734854"/>
    </source>
</evidence>
<dbReference type="EMBL" id="JACMSC010000002">
    <property type="protein sequence ID" value="KAG6534455.1"/>
    <property type="molecule type" value="Genomic_DNA"/>
</dbReference>
<feature type="transmembrane region" description="Helical" evidence="8">
    <location>
        <begin position="525"/>
        <end position="549"/>
    </location>
</feature>
<feature type="coiled-coil region" evidence="7">
    <location>
        <begin position="118"/>
        <end position="145"/>
    </location>
</feature>
<feature type="transmembrane region" description="Helical" evidence="8">
    <location>
        <begin position="462"/>
        <end position="480"/>
    </location>
</feature>
<dbReference type="AlphaFoldDB" id="A0A8J5I3A9"/>
<sequence length="590" mass="66242">MRERLKNRPQDIPEAHFRVLMDYWRLETIQSASMEDKESPTQAEMFIETRQSKKGKQLDQETNNAITKLQDLIENSSVPSTEAFKTVFGKEQPGRVRCYGRTTTPTLLKRNEEIAEIEKRHANEVKHLTDKVHEIEAKHEDMEVKHSKEMVAMEQKFQLLLRTMLNQNDSRVDMESLAALLSPCDANSGLRSSTTTHAPNNPKESLILACSTGLEEAMQGDMQIITSNIYTDLVGHAMSVTLQALNMHQTNICSGILIWMVIMWMKIKCFLRLPPLLLSFPLYNVAKFLFLPSTQHRAQPHQATRVGFALPHSDGEKEEMVSEEEEIGMSPSPHLRMSFLNLAVSFPSSTSAMTEEGKIAPSDPQLKMPNADDFGSDKPLVHAISLMFFSISCFFELVCVLLYAFLFPKLSVVKYYREKVASEGSMTVSADLVAGGMQKHQVQEAPTTWAHGKDSHNSNMQVISTLQLYTLVLIAMYNVWDLIGRYIPLLKPLVLSSRKGLIAAILSGFLLILAFYFTIKYGDQGWMIMLTSFLGLSNGYLTVCVLTAAPKGYKLSPCLSIRVFDLLASRVANSPLPDLLTSQSTDLPTF</sequence>
<dbReference type="PANTHER" id="PTHR10332">
    <property type="entry name" value="EQUILIBRATIVE NUCLEOSIDE TRANSPORTER"/>
    <property type="match status" value="1"/>
</dbReference>
<dbReference type="Proteomes" id="UP000734854">
    <property type="component" value="Unassembled WGS sequence"/>
</dbReference>
<comment type="subcellular location">
    <subcellularLocation>
        <location evidence="1">Membrane</location>
        <topology evidence="1">Multi-pass membrane protein</topology>
    </subcellularLocation>
</comment>
<dbReference type="GO" id="GO:0005886">
    <property type="term" value="C:plasma membrane"/>
    <property type="evidence" value="ECO:0007669"/>
    <property type="project" value="TreeGrafter"/>
</dbReference>
<reference evidence="9 10" key="1">
    <citation type="submission" date="2020-08" db="EMBL/GenBank/DDBJ databases">
        <title>Plant Genome Project.</title>
        <authorList>
            <person name="Zhang R.-G."/>
        </authorList>
    </citation>
    <scope>NUCLEOTIDE SEQUENCE [LARGE SCALE GENOMIC DNA]</scope>
    <source>
        <tissue evidence="9">Rhizome</tissue>
    </source>
</reference>
<dbReference type="PANTHER" id="PTHR10332:SF30">
    <property type="entry name" value="EQUILIBRATIVE NUCLEOTIDE TRANSPORTER 2"/>
    <property type="match status" value="1"/>
</dbReference>
<dbReference type="GO" id="GO:0005337">
    <property type="term" value="F:nucleoside transmembrane transporter activity"/>
    <property type="evidence" value="ECO:0007669"/>
    <property type="project" value="InterPro"/>
</dbReference>
<feature type="transmembrane region" description="Helical" evidence="8">
    <location>
        <begin position="501"/>
        <end position="519"/>
    </location>
</feature>
<evidence type="ECO:0000313" key="9">
    <source>
        <dbReference type="EMBL" id="KAG6534455.1"/>
    </source>
</evidence>
<evidence type="ECO:0000256" key="6">
    <source>
        <dbReference type="ARBA" id="ARBA00023136"/>
    </source>
</evidence>
<evidence type="ECO:0000256" key="1">
    <source>
        <dbReference type="ARBA" id="ARBA00004141"/>
    </source>
</evidence>
<keyword evidence="5 8" id="KW-1133">Transmembrane helix</keyword>
<protein>
    <submittedName>
        <fullName evidence="9">Uncharacterized protein</fullName>
    </submittedName>
</protein>
<dbReference type="InterPro" id="IPR004252">
    <property type="entry name" value="Probable_transposase_24"/>
</dbReference>
<evidence type="ECO:0000256" key="3">
    <source>
        <dbReference type="ARBA" id="ARBA00022448"/>
    </source>
</evidence>